<reference evidence="10" key="1">
    <citation type="submission" date="2020-04" db="EMBL/GenBank/DDBJ databases">
        <authorList>
            <person name="Alioto T."/>
            <person name="Alioto T."/>
            <person name="Gomez Garrido J."/>
        </authorList>
    </citation>
    <scope>NUCLEOTIDE SEQUENCE</scope>
    <source>
        <strain evidence="10">A484AB</strain>
    </source>
</reference>
<evidence type="ECO:0000256" key="4">
    <source>
        <dbReference type="ARBA" id="ARBA00022989"/>
    </source>
</evidence>
<keyword evidence="7 9" id="KW-0675">Receptor</keyword>
<evidence type="ECO:0000256" key="6">
    <source>
        <dbReference type="ARBA" id="ARBA00023136"/>
    </source>
</evidence>
<evidence type="ECO:0000256" key="1">
    <source>
        <dbReference type="ARBA" id="ARBA00004651"/>
    </source>
</evidence>
<dbReference type="Proteomes" id="UP001152795">
    <property type="component" value="Unassembled WGS sequence"/>
</dbReference>
<dbReference type="PROSITE" id="PS00237">
    <property type="entry name" value="G_PROTEIN_RECEP_F1_1"/>
    <property type="match status" value="1"/>
</dbReference>
<dbReference type="Gene3D" id="1.20.1070.10">
    <property type="entry name" value="Rhodopsin 7-helix transmembrane proteins"/>
    <property type="match status" value="1"/>
</dbReference>
<dbReference type="AlphaFoldDB" id="A0A6S7KTI7"/>
<dbReference type="GO" id="GO:0005886">
    <property type="term" value="C:plasma membrane"/>
    <property type="evidence" value="ECO:0007669"/>
    <property type="project" value="UniProtKB-SubCell"/>
</dbReference>
<accession>A0A6S7KTI7</accession>
<organism evidence="10 11">
    <name type="scientific">Paramuricea clavata</name>
    <name type="common">Red gorgonian</name>
    <name type="synonym">Violescent sea-whip</name>
    <dbReference type="NCBI Taxonomy" id="317549"/>
    <lineage>
        <taxon>Eukaryota</taxon>
        <taxon>Metazoa</taxon>
        <taxon>Cnidaria</taxon>
        <taxon>Anthozoa</taxon>
        <taxon>Octocorallia</taxon>
        <taxon>Malacalcyonacea</taxon>
        <taxon>Plexauridae</taxon>
        <taxon>Paramuricea</taxon>
    </lineage>
</organism>
<protein>
    <submittedName>
        <fullName evidence="10">5-hydroxytryptamine receptor 1-like</fullName>
    </submittedName>
</protein>
<proteinExistence type="inferred from homology"/>
<dbReference type="EMBL" id="CACRXK020017483">
    <property type="protein sequence ID" value="CAB4031263.1"/>
    <property type="molecule type" value="Genomic_DNA"/>
</dbReference>
<evidence type="ECO:0000256" key="8">
    <source>
        <dbReference type="ARBA" id="ARBA00023224"/>
    </source>
</evidence>
<comment type="similarity">
    <text evidence="9">Belongs to the G-protein coupled receptor 1 family.</text>
</comment>
<dbReference type="PROSITE" id="PS50262">
    <property type="entry name" value="G_PROTEIN_RECEP_F1_2"/>
    <property type="match status" value="1"/>
</dbReference>
<dbReference type="PANTHER" id="PTHR24248:SF72">
    <property type="entry name" value="G-PROTEIN COUPLED RECEPTORS FAMILY 1 PROFILE DOMAIN-CONTAINING PROTEIN"/>
    <property type="match status" value="1"/>
</dbReference>
<evidence type="ECO:0000256" key="9">
    <source>
        <dbReference type="RuleBase" id="RU000688"/>
    </source>
</evidence>
<dbReference type="SUPFAM" id="SSF81321">
    <property type="entry name" value="Family A G protein-coupled receptor-like"/>
    <property type="match status" value="1"/>
</dbReference>
<name>A0A6S7KTI7_PARCT</name>
<evidence type="ECO:0000313" key="11">
    <source>
        <dbReference type="Proteomes" id="UP001152795"/>
    </source>
</evidence>
<dbReference type="InterPro" id="IPR017452">
    <property type="entry name" value="GPCR_Rhodpsn_7TM"/>
</dbReference>
<evidence type="ECO:0000256" key="7">
    <source>
        <dbReference type="ARBA" id="ARBA00023170"/>
    </source>
</evidence>
<dbReference type="InterPro" id="IPR000276">
    <property type="entry name" value="GPCR_Rhodpsn"/>
</dbReference>
<evidence type="ECO:0000256" key="5">
    <source>
        <dbReference type="ARBA" id="ARBA00023040"/>
    </source>
</evidence>
<dbReference type="PANTHER" id="PTHR24248">
    <property type="entry name" value="ADRENERGIC RECEPTOR-RELATED G-PROTEIN COUPLED RECEPTOR"/>
    <property type="match status" value="1"/>
</dbReference>
<keyword evidence="2" id="KW-1003">Cell membrane</keyword>
<keyword evidence="8 9" id="KW-0807">Transducer</keyword>
<keyword evidence="6" id="KW-0472">Membrane</keyword>
<keyword evidence="11" id="KW-1185">Reference proteome</keyword>
<dbReference type="CDD" id="cd14967">
    <property type="entry name" value="7tmA_amine_R-like"/>
    <property type="match status" value="1"/>
</dbReference>
<keyword evidence="3 9" id="KW-0812">Transmembrane</keyword>
<dbReference type="OrthoDB" id="5976143at2759"/>
<dbReference type="Pfam" id="PF00001">
    <property type="entry name" value="7tm_1"/>
    <property type="match status" value="1"/>
</dbReference>
<evidence type="ECO:0000256" key="2">
    <source>
        <dbReference type="ARBA" id="ARBA00022475"/>
    </source>
</evidence>
<evidence type="ECO:0000256" key="3">
    <source>
        <dbReference type="ARBA" id="ARBA00022692"/>
    </source>
</evidence>
<dbReference type="GO" id="GO:0004930">
    <property type="term" value="F:G protein-coupled receptor activity"/>
    <property type="evidence" value="ECO:0007669"/>
    <property type="project" value="UniProtKB-KW"/>
</dbReference>
<dbReference type="PRINTS" id="PR00237">
    <property type="entry name" value="GPCRRHODOPSN"/>
</dbReference>
<evidence type="ECO:0000313" key="10">
    <source>
        <dbReference type="EMBL" id="CAB4031263.1"/>
    </source>
</evidence>
<keyword evidence="4" id="KW-1133">Transmembrane helix</keyword>
<sequence>MSSYDTSAMYNQTNQTGTWANSDWIKYLEFREQLSLAKTITIAFSAILTILGNTLVLVATWRDRSLHQPNKYFIACLAVADLLVGMVVAPLNAYQHFKPARTMSIHLCRFAVWADTFALTASIYSLTFISFDRYLKISKPLKYKSRMTTSTSLKVIFIIWLISTGISTYAATPQSGSNGILTTAFGFCTADRNKRKAFYTFVEVSAFFLPTVVILAMYALIFLVVRKRQKMLRNGELGQSCGVPNQRCAFLRDLKAIRMLLVVVGVFILCWSPFFIFNVLHLYFPNIVDWRSRSLNYLCSISITAAVITLLPLLNSLCNPIIYACLDNIYREAFKNLFQRLMCRTSSRTRPTPLGIELRPPRPR</sequence>
<keyword evidence="5 9" id="KW-0297">G-protein coupled receptor</keyword>
<comment type="subcellular location">
    <subcellularLocation>
        <location evidence="1">Cell membrane</location>
        <topology evidence="1">Multi-pass membrane protein</topology>
    </subcellularLocation>
</comment>
<comment type="caution">
    <text evidence="10">The sequence shown here is derived from an EMBL/GenBank/DDBJ whole genome shotgun (WGS) entry which is preliminary data.</text>
</comment>
<gene>
    <name evidence="10" type="ORF">PACLA_8A043783</name>
</gene>
<dbReference type="SMART" id="SM01381">
    <property type="entry name" value="7TM_GPCR_Srsx"/>
    <property type="match status" value="1"/>
</dbReference>